<protein>
    <submittedName>
        <fullName evidence="6">Uncharacterized protein</fullName>
    </submittedName>
</protein>
<dbReference type="PANTHER" id="PTHR14205">
    <property type="entry name" value="WD-REPEAT PROTEIN"/>
    <property type="match status" value="1"/>
</dbReference>
<gene>
    <name evidence="6" type="ORF">H4R34_003856</name>
</gene>
<evidence type="ECO:0000256" key="2">
    <source>
        <dbReference type="ARBA" id="ARBA00022574"/>
    </source>
</evidence>
<evidence type="ECO:0000256" key="5">
    <source>
        <dbReference type="SAM" id="MobiDB-lite"/>
    </source>
</evidence>
<name>A0A9W8B5B6_9FUNG</name>
<organism evidence="6 7">
    <name type="scientific">Dimargaris verticillata</name>
    <dbReference type="NCBI Taxonomy" id="2761393"/>
    <lineage>
        <taxon>Eukaryota</taxon>
        <taxon>Fungi</taxon>
        <taxon>Fungi incertae sedis</taxon>
        <taxon>Zoopagomycota</taxon>
        <taxon>Kickxellomycotina</taxon>
        <taxon>Dimargaritomycetes</taxon>
        <taxon>Dimargaritales</taxon>
        <taxon>Dimargaritaceae</taxon>
        <taxon>Dimargaris</taxon>
    </lineage>
</organism>
<dbReference type="SUPFAM" id="SSF50978">
    <property type="entry name" value="WD40 repeat-like"/>
    <property type="match status" value="1"/>
</dbReference>
<evidence type="ECO:0000256" key="1">
    <source>
        <dbReference type="ARBA" id="ARBA00005672"/>
    </source>
</evidence>
<comment type="caution">
    <text evidence="6">The sequence shown here is derived from an EMBL/GenBank/DDBJ whole genome shotgun (WGS) entry which is preliminary data.</text>
</comment>
<dbReference type="PROSITE" id="PS50082">
    <property type="entry name" value="WD_REPEATS_2"/>
    <property type="match status" value="2"/>
</dbReference>
<dbReference type="GO" id="GO:0016567">
    <property type="term" value="P:protein ubiquitination"/>
    <property type="evidence" value="ECO:0007669"/>
    <property type="project" value="TreeGrafter"/>
</dbReference>
<dbReference type="InterPro" id="IPR019775">
    <property type="entry name" value="WD40_repeat_CS"/>
</dbReference>
<evidence type="ECO:0000313" key="7">
    <source>
        <dbReference type="Proteomes" id="UP001151582"/>
    </source>
</evidence>
<dbReference type="PROSITE" id="PS00678">
    <property type="entry name" value="WD_REPEATS_1"/>
    <property type="match status" value="1"/>
</dbReference>
<feature type="repeat" description="WD" evidence="4">
    <location>
        <begin position="199"/>
        <end position="234"/>
    </location>
</feature>
<feature type="compositionally biased region" description="Polar residues" evidence="5">
    <location>
        <begin position="601"/>
        <end position="622"/>
    </location>
</feature>
<evidence type="ECO:0000256" key="3">
    <source>
        <dbReference type="ARBA" id="ARBA00022737"/>
    </source>
</evidence>
<reference evidence="6" key="1">
    <citation type="submission" date="2022-07" db="EMBL/GenBank/DDBJ databases">
        <title>Phylogenomic reconstructions and comparative analyses of Kickxellomycotina fungi.</title>
        <authorList>
            <person name="Reynolds N.K."/>
            <person name="Stajich J.E."/>
            <person name="Barry K."/>
            <person name="Grigoriev I.V."/>
            <person name="Crous P."/>
            <person name="Smith M.E."/>
        </authorList>
    </citation>
    <scope>NUCLEOTIDE SEQUENCE</scope>
    <source>
        <strain evidence="6">RSA 567</strain>
    </source>
</reference>
<dbReference type="InterPro" id="IPR036322">
    <property type="entry name" value="WD40_repeat_dom_sf"/>
</dbReference>
<evidence type="ECO:0000256" key="4">
    <source>
        <dbReference type="PROSITE-ProRule" id="PRU00221"/>
    </source>
</evidence>
<keyword evidence="2 4" id="KW-0853">WD repeat</keyword>
<dbReference type="InterPro" id="IPR001680">
    <property type="entry name" value="WD40_rpt"/>
</dbReference>
<keyword evidence="7" id="KW-1185">Reference proteome</keyword>
<sequence length="961" mass="106380">MVKARAASLETGDGTLPSIELKAQASVRYPIHSLSFANQHIVTGNDRGTNMLYALDPHALVTSQDENPVDVGKSLKMVATFRNKLSRTPETPVPGRYIASRRVLCTDFEPISSHSSSTDANTTASSTRFLSAVGPIVHIWDINDTKAPVRDDRISHFQQTAGSWNPYPFSQLIALGGVDKQLTVIDIRKRGKPTVWKAKDAHRAPITDVKWSPFIPYWLGSAGDDHNVHIWDLRYANGPAFSLQRHQHRVTSLCWSNTYCDMLATGCADRHWRLWALRTDNSYAPATTDSSTTVPSLGRSSGGIPSSNVLAHLVADHAQNIHGSVNSICCPATFDNLFFACSTQGELMSFQLTEVALEAVAIHRFAAATHPNEYEIEQLVYQRDFADAAATFQLLSKQTSHDSTAISDLQSLAKLLAPKDSIMWDSWTLPPLPAQPNLSSHASPGVLSSRPRLFEYADVAEAMRQFFTDLRQFSYGLPPNALPRHHPTQQRVQLQEAMSRLSTGSEAQSIEAMVKDSDWKGLIKRRPHIEKGLQLAPHTYPLPLCKAILKAILPHDCPEALDLGLQVVRLTRNPSDSQLHDLASIVHLLLYPTVYDTESSSSASANRATLGSGGNRDSNGTVSSTTSSRHSGRSGHLDNSTGGTGAKSNTDLTMVRQCIYTLLKTDPRAALGMIELELGVQRTVLQHRGDQRKLADAIVQLLQPCPYTISTGALRLYLNSLVQMGKYDEYLVHVSHLIPEFQGYELADILATQANTVVIPRFNKQLSVMIQSVKQDPLNVEVSVYRDQLVKLAKLLTRGRDVIALSQYSMNAALASPTESASSDGAESNGKQLAAPLIPGNDTLTVRLVTQVMQQIYHGFMQLFDLMRRQQEEVEDLTRDTQPILAILTNLLYKPQWRRDQQWDKVAVPLVQRRQGNHSGDDGDSEAIQSSLFLYPPVDGEQTKFVVHMLERIRRYLYGPS</sequence>
<accession>A0A9W8B5B6</accession>
<dbReference type="OrthoDB" id="361494at2759"/>
<dbReference type="InterPro" id="IPR015943">
    <property type="entry name" value="WD40/YVTN_repeat-like_dom_sf"/>
</dbReference>
<dbReference type="PANTHER" id="PTHR14205:SF15">
    <property type="entry name" value="EARP AND GARP COMPLEX-INTERACTING PROTEIN 1"/>
    <property type="match status" value="1"/>
</dbReference>
<proteinExistence type="inferred from homology"/>
<dbReference type="InterPro" id="IPR040323">
    <property type="entry name" value="EIPR1"/>
</dbReference>
<dbReference type="SMART" id="SM00320">
    <property type="entry name" value="WD40"/>
    <property type="match status" value="2"/>
</dbReference>
<dbReference type="EMBL" id="JANBQB010000403">
    <property type="protein sequence ID" value="KAJ1976752.1"/>
    <property type="molecule type" value="Genomic_DNA"/>
</dbReference>
<dbReference type="Pfam" id="PF00400">
    <property type="entry name" value="WD40"/>
    <property type="match status" value="2"/>
</dbReference>
<dbReference type="AlphaFoldDB" id="A0A9W8B5B6"/>
<keyword evidence="3" id="KW-0677">Repeat</keyword>
<dbReference type="Proteomes" id="UP001151582">
    <property type="component" value="Unassembled WGS sequence"/>
</dbReference>
<dbReference type="Gene3D" id="2.130.10.10">
    <property type="entry name" value="YVTN repeat-like/Quinoprotein amine dehydrogenase"/>
    <property type="match status" value="1"/>
</dbReference>
<dbReference type="PROSITE" id="PS50294">
    <property type="entry name" value="WD_REPEATS_REGION"/>
    <property type="match status" value="1"/>
</dbReference>
<comment type="similarity">
    <text evidence="1">Belongs to the WD repeat EIPR1 family.</text>
</comment>
<feature type="compositionally biased region" description="Polar residues" evidence="5">
    <location>
        <begin position="637"/>
        <end position="648"/>
    </location>
</feature>
<evidence type="ECO:0000313" key="6">
    <source>
        <dbReference type="EMBL" id="KAJ1976752.1"/>
    </source>
</evidence>
<feature type="region of interest" description="Disordered" evidence="5">
    <location>
        <begin position="601"/>
        <end position="648"/>
    </location>
</feature>
<feature type="repeat" description="WD" evidence="4">
    <location>
        <begin position="243"/>
        <end position="285"/>
    </location>
</feature>